<dbReference type="PROSITE" id="PS51257">
    <property type="entry name" value="PROKAR_LIPOPROTEIN"/>
    <property type="match status" value="1"/>
</dbReference>
<evidence type="ECO:0000313" key="3">
    <source>
        <dbReference type="Proteomes" id="UP000199159"/>
    </source>
</evidence>
<feature type="compositionally biased region" description="Basic and acidic residues" evidence="1">
    <location>
        <begin position="239"/>
        <end position="251"/>
    </location>
</feature>
<evidence type="ECO:0000313" key="2">
    <source>
        <dbReference type="EMBL" id="SDP92809.1"/>
    </source>
</evidence>
<reference evidence="3" key="1">
    <citation type="submission" date="2016-10" db="EMBL/GenBank/DDBJ databases">
        <authorList>
            <person name="Varghese N."/>
            <person name="Submissions S."/>
        </authorList>
    </citation>
    <scope>NUCLEOTIDE SEQUENCE [LARGE SCALE GENOMIC DNA]</scope>
    <source>
        <strain evidence="3">IBRC-M10078</strain>
    </source>
</reference>
<protein>
    <submittedName>
        <fullName evidence="2">Sporulation lipoprotein YhcN/YlaJ (Spore_YhcN_YlaJ)</fullName>
    </submittedName>
</protein>
<dbReference type="Pfam" id="PF09580">
    <property type="entry name" value="Spore_YhcN_YlaJ"/>
    <property type="match status" value="1"/>
</dbReference>
<feature type="compositionally biased region" description="Polar residues" evidence="1">
    <location>
        <begin position="214"/>
        <end position="227"/>
    </location>
</feature>
<feature type="compositionally biased region" description="Acidic residues" evidence="1">
    <location>
        <begin position="228"/>
        <end position="238"/>
    </location>
</feature>
<proteinExistence type="predicted"/>
<sequence length="251" mass="28131">MKKSVITAGLCCLFALSGCNNDQNAELYEKSGNTINRTDRSELYNANITDENKHFGYVRHQKSPVPGSPTVYSMPTIDREVVADMISKMSTQLVPDVNEAATLVTDEEVLIVYDTDSENRFETADQVKKTALSIVPRWYHVYVSDNPRLIKDIERFGVLDATSRNVDQIITTTIERMLESPQGRKISDGENANGEMSGGVNNQYERKMNDLPENLQNPNSKTSNEQSDVTEVETDDIDEGHTESRGRTNTN</sequence>
<name>A0A1H0WQ93_9BACI</name>
<keyword evidence="2" id="KW-0449">Lipoprotein</keyword>
<gene>
    <name evidence="2" type="ORF">SAMN05216565_11371</name>
</gene>
<dbReference type="Proteomes" id="UP000199159">
    <property type="component" value="Unassembled WGS sequence"/>
</dbReference>
<dbReference type="AlphaFoldDB" id="A0A1H0WQ93"/>
<organism evidence="2 3">
    <name type="scientific">Litchfieldia salsa</name>
    <dbReference type="NCBI Taxonomy" id="930152"/>
    <lineage>
        <taxon>Bacteria</taxon>
        <taxon>Bacillati</taxon>
        <taxon>Bacillota</taxon>
        <taxon>Bacilli</taxon>
        <taxon>Bacillales</taxon>
        <taxon>Bacillaceae</taxon>
        <taxon>Litchfieldia</taxon>
    </lineage>
</organism>
<dbReference type="OrthoDB" id="2691390at2"/>
<dbReference type="EMBL" id="FNJU01000013">
    <property type="protein sequence ID" value="SDP92809.1"/>
    <property type="molecule type" value="Genomic_DNA"/>
</dbReference>
<evidence type="ECO:0000256" key="1">
    <source>
        <dbReference type="SAM" id="MobiDB-lite"/>
    </source>
</evidence>
<feature type="region of interest" description="Disordered" evidence="1">
    <location>
        <begin position="180"/>
        <end position="251"/>
    </location>
</feature>
<dbReference type="InterPro" id="IPR019076">
    <property type="entry name" value="Spore_lipoprot_YhcN/YlaJ-like"/>
</dbReference>
<dbReference type="STRING" id="930152.SAMN05216565_11371"/>
<accession>A0A1H0WQ93</accession>
<keyword evidence="3" id="KW-1185">Reference proteome</keyword>
<dbReference type="RefSeq" id="WP_090858452.1">
    <property type="nucleotide sequence ID" value="NZ_FNJU01000013.1"/>
</dbReference>